<dbReference type="Proteomes" id="UP001055811">
    <property type="component" value="Linkage Group LG08"/>
</dbReference>
<organism evidence="1 2">
    <name type="scientific">Cichorium intybus</name>
    <name type="common">Chicory</name>
    <dbReference type="NCBI Taxonomy" id="13427"/>
    <lineage>
        <taxon>Eukaryota</taxon>
        <taxon>Viridiplantae</taxon>
        <taxon>Streptophyta</taxon>
        <taxon>Embryophyta</taxon>
        <taxon>Tracheophyta</taxon>
        <taxon>Spermatophyta</taxon>
        <taxon>Magnoliopsida</taxon>
        <taxon>eudicotyledons</taxon>
        <taxon>Gunneridae</taxon>
        <taxon>Pentapetalae</taxon>
        <taxon>asterids</taxon>
        <taxon>campanulids</taxon>
        <taxon>Asterales</taxon>
        <taxon>Asteraceae</taxon>
        <taxon>Cichorioideae</taxon>
        <taxon>Cichorieae</taxon>
        <taxon>Cichoriinae</taxon>
        <taxon>Cichorium</taxon>
    </lineage>
</organism>
<protein>
    <submittedName>
        <fullName evidence="1">Uncharacterized protein</fullName>
    </submittedName>
</protein>
<reference evidence="2" key="1">
    <citation type="journal article" date="2022" name="Mol. Ecol. Resour.">
        <title>The genomes of chicory, endive, great burdock and yacon provide insights into Asteraceae palaeo-polyploidization history and plant inulin production.</title>
        <authorList>
            <person name="Fan W."/>
            <person name="Wang S."/>
            <person name="Wang H."/>
            <person name="Wang A."/>
            <person name="Jiang F."/>
            <person name="Liu H."/>
            <person name="Zhao H."/>
            <person name="Xu D."/>
            <person name="Zhang Y."/>
        </authorList>
    </citation>
    <scope>NUCLEOTIDE SEQUENCE [LARGE SCALE GENOMIC DNA]</scope>
    <source>
        <strain evidence="2">cv. Punajuju</strain>
    </source>
</reference>
<accession>A0ACB8ZR02</accession>
<dbReference type="EMBL" id="CM042016">
    <property type="protein sequence ID" value="KAI3700063.1"/>
    <property type="molecule type" value="Genomic_DNA"/>
</dbReference>
<gene>
    <name evidence="1" type="ORF">L2E82_44678</name>
</gene>
<keyword evidence="2" id="KW-1185">Reference proteome</keyword>
<proteinExistence type="predicted"/>
<name>A0ACB8ZR02_CICIN</name>
<reference evidence="1 2" key="2">
    <citation type="journal article" date="2022" name="Mol. Ecol. Resour.">
        <title>The genomes of chicory, endive, great burdock and yacon provide insights into Asteraceae paleo-polyploidization history and plant inulin production.</title>
        <authorList>
            <person name="Fan W."/>
            <person name="Wang S."/>
            <person name="Wang H."/>
            <person name="Wang A."/>
            <person name="Jiang F."/>
            <person name="Liu H."/>
            <person name="Zhao H."/>
            <person name="Xu D."/>
            <person name="Zhang Y."/>
        </authorList>
    </citation>
    <scope>NUCLEOTIDE SEQUENCE [LARGE SCALE GENOMIC DNA]</scope>
    <source>
        <strain evidence="2">cv. Punajuju</strain>
        <tissue evidence="1">Leaves</tissue>
    </source>
</reference>
<sequence length="197" mass="22319">MEVERNSFITSHRVNVGEPVHSHDSKVLFDSEEENDWDREDQLSDEDHLLSSDDATQDGFSDEEVDPFNLDEDEEEDSLGRYESKVLSGTATRDQKEREQQQMGDENFEPNEIINSIKKAEGSKVLGGPATRDQKERKQHHMEDVNFEANDIINSIKKAEGNKGLECMLHACDSNEVVGKAEPSKKMSVNGLITDFF</sequence>
<evidence type="ECO:0000313" key="2">
    <source>
        <dbReference type="Proteomes" id="UP001055811"/>
    </source>
</evidence>
<comment type="caution">
    <text evidence="1">The sequence shown here is derived from an EMBL/GenBank/DDBJ whole genome shotgun (WGS) entry which is preliminary data.</text>
</comment>
<evidence type="ECO:0000313" key="1">
    <source>
        <dbReference type="EMBL" id="KAI3700063.1"/>
    </source>
</evidence>